<dbReference type="EMBL" id="WJBB01000024">
    <property type="protein sequence ID" value="MBC3798259.1"/>
    <property type="molecule type" value="Genomic_DNA"/>
</dbReference>
<dbReference type="InterPro" id="IPR013422">
    <property type="entry name" value="CRISPR-assoc_prot_Cas5_N"/>
</dbReference>
<keyword evidence="3" id="KW-1185">Reference proteome</keyword>
<dbReference type="InterPro" id="IPR013421">
    <property type="entry name" value="CRISPR-assoc_prot_Cas5_HALMA"/>
</dbReference>
<protein>
    <submittedName>
        <fullName evidence="2">Type I-B CRISPR-associated protein Cas5</fullName>
    </submittedName>
</protein>
<evidence type="ECO:0000256" key="1">
    <source>
        <dbReference type="ARBA" id="ARBA00023118"/>
    </source>
</evidence>
<gene>
    <name evidence="2" type="primary">cas5b</name>
    <name evidence="2" type="ORF">GH807_14595</name>
</gene>
<sequence length="251" mass="29212">METLTFKLSGNTAFFKQPDVNTYLYYTYGNIHKIALLGLFGSILGLNGYNQQKKNEDYPEFYQKLKTLKIAICPLNDQGYIPKKVQVFNNSVGYYNKDKQDKPCNLIVKEQWLEKPVWQIYLLLDGLNESLLLQSLKKRMVEKRFVYLPYLGKNDHYANIEAIAVHPIIRTMTETPIIIDSFFPKKTGELIPKRGLGKKEPDFKYEERLPIALESVCNQYVTESLIFTNIPVKLNQDFPVYEVNGKNLMYL</sequence>
<dbReference type="NCBIfam" id="TIGR02592">
    <property type="entry name" value="cas_Cas5h"/>
    <property type="match status" value="1"/>
</dbReference>
<evidence type="ECO:0000313" key="3">
    <source>
        <dbReference type="Proteomes" id="UP000653358"/>
    </source>
</evidence>
<reference evidence="2 3" key="1">
    <citation type="journal article" date="2020" name="mSystems">
        <title>Defining Genomic and Predicted Metabolic Features of the Acetobacterium Genus.</title>
        <authorList>
            <person name="Ross D.E."/>
            <person name="Marshall C.W."/>
            <person name="Gulliver D."/>
            <person name="May H.D."/>
            <person name="Norman R.S."/>
        </authorList>
    </citation>
    <scope>NUCLEOTIDE SEQUENCE [LARGE SCALE GENOMIC DNA]</scope>
    <source>
        <strain evidence="2 3">DSM 9173</strain>
    </source>
</reference>
<keyword evidence="1" id="KW-0051">Antiviral defense</keyword>
<accession>A0ABR6WPI4</accession>
<evidence type="ECO:0000313" key="2">
    <source>
        <dbReference type="EMBL" id="MBC3798259.1"/>
    </source>
</evidence>
<proteinExistence type="predicted"/>
<organism evidence="2 3">
    <name type="scientific">Acetobacterium tundrae</name>
    <dbReference type="NCBI Taxonomy" id="132932"/>
    <lineage>
        <taxon>Bacteria</taxon>
        <taxon>Bacillati</taxon>
        <taxon>Bacillota</taxon>
        <taxon>Clostridia</taxon>
        <taxon>Eubacteriales</taxon>
        <taxon>Eubacteriaceae</taxon>
        <taxon>Acetobacterium</taxon>
    </lineage>
</organism>
<name>A0ABR6WPI4_9FIRM</name>
<dbReference type="Proteomes" id="UP000653358">
    <property type="component" value="Unassembled WGS sequence"/>
</dbReference>
<comment type="caution">
    <text evidence="2">The sequence shown here is derived from an EMBL/GenBank/DDBJ whole genome shotgun (WGS) entry which is preliminary data.</text>
</comment>
<dbReference type="NCBIfam" id="TIGR02593">
    <property type="entry name" value="CRISPR_cas5"/>
    <property type="match status" value="1"/>
</dbReference>
<dbReference type="RefSeq" id="WP_148604648.1">
    <property type="nucleotide sequence ID" value="NZ_RXYB01000015.1"/>
</dbReference>